<feature type="region of interest" description="Disordered" evidence="1">
    <location>
        <begin position="41"/>
        <end position="90"/>
    </location>
</feature>
<dbReference type="Proteomes" id="UP001153076">
    <property type="component" value="Unassembled WGS sequence"/>
</dbReference>
<dbReference type="EMBL" id="JAKOGI010000075">
    <property type="protein sequence ID" value="KAJ8445638.1"/>
    <property type="molecule type" value="Genomic_DNA"/>
</dbReference>
<comment type="caution">
    <text evidence="2">The sequence shown here is derived from an EMBL/GenBank/DDBJ whole genome shotgun (WGS) entry which is preliminary data.</text>
</comment>
<protein>
    <submittedName>
        <fullName evidence="2">Uncharacterized protein</fullName>
    </submittedName>
</protein>
<evidence type="ECO:0000256" key="1">
    <source>
        <dbReference type="SAM" id="MobiDB-lite"/>
    </source>
</evidence>
<reference evidence="2" key="1">
    <citation type="submission" date="2022-04" db="EMBL/GenBank/DDBJ databases">
        <title>Carnegiea gigantea Genome sequencing and assembly v2.</title>
        <authorList>
            <person name="Copetti D."/>
            <person name="Sanderson M.J."/>
            <person name="Burquez A."/>
            <person name="Wojciechowski M.F."/>
        </authorList>
    </citation>
    <scope>NUCLEOTIDE SEQUENCE</scope>
    <source>
        <strain evidence="2">SGP5-SGP5p</strain>
        <tissue evidence="2">Aerial part</tissue>
    </source>
</reference>
<feature type="compositionally biased region" description="Basic and acidic residues" evidence="1">
    <location>
        <begin position="49"/>
        <end position="63"/>
    </location>
</feature>
<feature type="region of interest" description="Disordered" evidence="1">
    <location>
        <begin position="1"/>
        <end position="24"/>
    </location>
</feature>
<proteinExistence type="predicted"/>
<sequence>MPDPSIAAVNEDDGIEDDNDGAPLRFPLRNTSQVNCQLSVKKLAKKKPKEGDEPASKKGEVRRQRIKIKKSNMQQQTTGSKPRASAEQVAINSRKPKLIKEVPPKKHDEKHLGAARTLEKLEEPENLPLAYCSPYVIRLTKLDNELSQDKMTISEYVFGKAKDVDDCESLFDGCGDKEITRVSMATLKLGEQLKMNVINIWSRILNDRERKSDLATPSRFFMSCDQSFFFSKEMIRVASFEKRYQDLKVVMDKELERWSWIKIKQVDLVRGDVQ</sequence>
<gene>
    <name evidence="2" type="ORF">Cgig2_018579</name>
</gene>
<keyword evidence="3" id="KW-1185">Reference proteome</keyword>
<feature type="compositionally biased region" description="Polar residues" evidence="1">
    <location>
        <begin position="71"/>
        <end position="80"/>
    </location>
</feature>
<dbReference type="AlphaFoldDB" id="A0A9Q1KMR8"/>
<accession>A0A9Q1KMR8</accession>
<evidence type="ECO:0000313" key="2">
    <source>
        <dbReference type="EMBL" id="KAJ8445638.1"/>
    </source>
</evidence>
<dbReference type="OrthoDB" id="1636071at2759"/>
<organism evidence="2 3">
    <name type="scientific">Carnegiea gigantea</name>
    <dbReference type="NCBI Taxonomy" id="171969"/>
    <lineage>
        <taxon>Eukaryota</taxon>
        <taxon>Viridiplantae</taxon>
        <taxon>Streptophyta</taxon>
        <taxon>Embryophyta</taxon>
        <taxon>Tracheophyta</taxon>
        <taxon>Spermatophyta</taxon>
        <taxon>Magnoliopsida</taxon>
        <taxon>eudicotyledons</taxon>
        <taxon>Gunneridae</taxon>
        <taxon>Pentapetalae</taxon>
        <taxon>Caryophyllales</taxon>
        <taxon>Cactineae</taxon>
        <taxon>Cactaceae</taxon>
        <taxon>Cactoideae</taxon>
        <taxon>Echinocereeae</taxon>
        <taxon>Carnegiea</taxon>
    </lineage>
</organism>
<evidence type="ECO:0000313" key="3">
    <source>
        <dbReference type="Proteomes" id="UP001153076"/>
    </source>
</evidence>
<name>A0A9Q1KMR8_9CARY</name>
<feature type="compositionally biased region" description="Acidic residues" evidence="1">
    <location>
        <begin position="10"/>
        <end position="20"/>
    </location>
</feature>